<evidence type="ECO:0000256" key="5">
    <source>
        <dbReference type="SAM" id="MobiDB-lite"/>
    </source>
</evidence>
<evidence type="ECO:0000259" key="7">
    <source>
        <dbReference type="Pfam" id="PF00324"/>
    </source>
</evidence>
<evidence type="ECO:0000313" key="9">
    <source>
        <dbReference type="Proteomes" id="UP001276659"/>
    </source>
</evidence>
<keyword evidence="9" id="KW-1185">Reference proteome</keyword>
<feature type="transmembrane region" description="Helical" evidence="6">
    <location>
        <begin position="162"/>
        <end position="184"/>
    </location>
</feature>
<evidence type="ECO:0000256" key="3">
    <source>
        <dbReference type="ARBA" id="ARBA00022989"/>
    </source>
</evidence>
<keyword evidence="3 6" id="KW-1133">Transmembrane helix</keyword>
<comment type="subcellular location">
    <subcellularLocation>
        <location evidence="1">Membrane</location>
        <topology evidence="1">Multi-pass membrane protein</topology>
    </subcellularLocation>
</comment>
<keyword evidence="4 6" id="KW-0472">Membrane</keyword>
<evidence type="ECO:0000313" key="8">
    <source>
        <dbReference type="EMBL" id="KAK3175307.1"/>
    </source>
</evidence>
<dbReference type="GO" id="GO:0016020">
    <property type="term" value="C:membrane"/>
    <property type="evidence" value="ECO:0007669"/>
    <property type="project" value="UniProtKB-SubCell"/>
</dbReference>
<feature type="transmembrane region" description="Helical" evidence="6">
    <location>
        <begin position="68"/>
        <end position="93"/>
    </location>
</feature>
<feature type="transmembrane region" description="Helical" evidence="6">
    <location>
        <begin position="105"/>
        <end position="131"/>
    </location>
</feature>
<gene>
    <name evidence="8" type="ORF">OEA41_002554</name>
</gene>
<evidence type="ECO:0000256" key="2">
    <source>
        <dbReference type="ARBA" id="ARBA00022692"/>
    </source>
</evidence>
<dbReference type="InterPro" id="IPR004841">
    <property type="entry name" value="AA-permease/SLC12A_dom"/>
</dbReference>
<feature type="transmembrane region" description="Helical" evidence="6">
    <location>
        <begin position="379"/>
        <end position="397"/>
    </location>
</feature>
<feature type="transmembrane region" description="Helical" evidence="6">
    <location>
        <begin position="196"/>
        <end position="214"/>
    </location>
</feature>
<comment type="caution">
    <text evidence="8">The sequence shown here is derived from an EMBL/GenBank/DDBJ whole genome shotgun (WGS) entry which is preliminary data.</text>
</comment>
<dbReference type="PIRSF" id="PIRSF006060">
    <property type="entry name" value="AA_transporter"/>
    <property type="match status" value="1"/>
</dbReference>
<proteinExistence type="predicted"/>
<dbReference type="Pfam" id="PF00324">
    <property type="entry name" value="AA_permease"/>
    <property type="match status" value="1"/>
</dbReference>
<evidence type="ECO:0000256" key="6">
    <source>
        <dbReference type="SAM" id="Phobius"/>
    </source>
</evidence>
<feature type="domain" description="Amino acid permease/ SLC12A" evidence="7">
    <location>
        <begin position="3"/>
        <end position="293"/>
    </location>
</feature>
<feature type="transmembrane region" description="Helical" evidence="6">
    <location>
        <begin position="263"/>
        <end position="283"/>
    </location>
</feature>
<feature type="transmembrane region" description="Helical" evidence="6">
    <location>
        <begin position="29"/>
        <end position="56"/>
    </location>
</feature>
<reference evidence="8" key="1">
    <citation type="submission" date="2022-11" db="EMBL/GenBank/DDBJ databases">
        <title>Chromosomal genome sequence assembly and mating type (MAT) locus characterization of the leprose asexual lichenized fungus Lepraria neglecta (Nyl.) Erichsen.</title>
        <authorList>
            <person name="Allen J.L."/>
            <person name="Pfeffer B."/>
        </authorList>
    </citation>
    <scope>NUCLEOTIDE SEQUENCE</scope>
    <source>
        <strain evidence="8">Allen 5258</strain>
    </source>
</reference>
<feature type="transmembrane region" description="Helical" evidence="6">
    <location>
        <begin position="346"/>
        <end position="367"/>
    </location>
</feature>
<organism evidence="8 9">
    <name type="scientific">Lepraria neglecta</name>
    <dbReference type="NCBI Taxonomy" id="209136"/>
    <lineage>
        <taxon>Eukaryota</taxon>
        <taxon>Fungi</taxon>
        <taxon>Dikarya</taxon>
        <taxon>Ascomycota</taxon>
        <taxon>Pezizomycotina</taxon>
        <taxon>Lecanoromycetes</taxon>
        <taxon>OSLEUM clade</taxon>
        <taxon>Lecanoromycetidae</taxon>
        <taxon>Lecanorales</taxon>
        <taxon>Lecanorineae</taxon>
        <taxon>Stereocaulaceae</taxon>
        <taxon>Lepraria</taxon>
    </lineage>
</organism>
<name>A0AAE0DMJ3_9LECA</name>
<dbReference type="PANTHER" id="PTHR43341">
    <property type="entry name" value="AMINO ACID PERMEASE"/>
    <property type="match status" value="1"/>
</dbReference>
<protein>
    <recommendedName>
        <fullName evidence="7">Amino acid permease/ SLC12A domain-containing protein</fullName>
    </recommendedName>
</protein>
<evidence type="ECO:0000256" key="4">
    <source>
        <dbReference type="ARBA" id="ARBA00023136"/>
    </source>
</evidence>
<dbReference type="AlphaFoldDB" id="A0AAE0DMJ3"/>
<keyword evidence="2 6" id="KW-0812">Transmembrane</keyword>
<accession>A0AAE0DMJ3</accession>
<dbReference type="Proteomes" id="UP001276659">
    <property type="component" value="Unassembled WGS sequence"/>
</dbReference>
<evidence type="ECO:0000256" key="1">
    <source>
        <dbReference type="ARBA" id="ARBA00004141"/>
    </source>
</evidence>
<sequence>MEGISEMIQMFPTPNALMEFVRAFVDPDLAWVVGVAYWYTYSSIFAAQIIAAASFAEYWGLAQVYQTVAFYVLCPVVILFINFAGVFVINHGLGGLKLWTNSLQYFGWIETVGGILKICMVIGGAIFMYVIHGQEHNGSEYINDGFRHNTHFADNAQVAGCYVVPIIAYGFLGVEMISITAFEARDLRSLRIPSQTIAYFVVSIYFLLAIGEFLNVEWVNSALPPIYGGINEDSVKTVGMPSRSKAVFVIAAVQAGYKNIPGLLNGFMILSALSASNSALYIASRSMYGMTRTINPWRWFSSLKMLGSVWHKTGVPMETIAQLYPEYNRWRGTGQASTFLAGLQPAIAWFGLIACLIIVFVFTTATWWNTPADFKKVAVAYGAPVVLTVFFLILKVITRRPPVRLDNDFSVLASTLEHLKFLKPERQRGPQTDDGQEISRRLRGIMPWKSRSRSGHSPSSAENELRDV</sequence>
<feature type="region of interest" description="Disordered" evidence="5">
    <location>
        <begin position="424"/>
        <end position="468"/>
    </location>
</feature>
<dbReference type="GO" id="GO:0015171">
    <property type="term" value="F:amino acid transmembrane transporter activity"/>
    <property type="evidence" value="ECO:0007669"/>
    <property type="project" value="TreeGrafter"/>
</dbReference>
<dbReference type="Gene3D" id="1.20.1740.10">
    <property type="entry name" value="Amino acid/polyamine transporter I"/>
    <property type="match status" value="1"/>
</dbReference>
<dbReference type="PANTHER" id="PTHR43341:SF9">
    <property type="entry name" value="DICARBOXYLIC AMINO ACID PERMEASE"/>
    <property type="match status" value="1"/>
</dbReference>
<dbReference type="InterPro" id="IPR050524">
    <property type="entry name" value="APC_YAT"/>
</dbReference>
<dbReference type="EMBL" id="JASNWA010000006">
    <property type="protein sequence ID" value="KAK3175307.1"/>
    <property type="molecule type" value="Genomic_DNA"/>
</dbReference>